<gene>
    <name evidence="2" type="ORF">RDB_LOCUS169752</name>
</gene>
<comment type="caution">
    <text evidence="2">The sequence shown here is derived from an EMBL/GenBank/DDBJ whole genome shotgun (WGS) entry which is preliminary data.</text>
</comment>
<keyword evidence="1" id="KW-0812">Transmembrane</keyword>
<dbReference type="PANTHER" id="PTHR40465:SF1">
    <property type="entry name" value="DUF6534 DOMAIN-CONTAINING PROTEIN"/>
    <property type="match status" value="1"/>
</dbReference>
<dbReference type="PANTHER" id="PTHR40465">
    <property type="entry name" value="CHROMOSOME 1, WHOLE GENOME SHOTGUN SEQUENCE"/>
    <property type="match status" value="1"/>
</dbReference>
<accession>A0A8H3GUW4</accession>
<feature type="transmembrane region" description="Helical" evidence="1">
    <location>
        <begin position="85"/>
        <end position="107"/>
    </location>
</feature>
<evidence type="ECO:0000313" key="2">
    <source>
        <dbReference type="EMBL" id="CAE6467606.1"/>
    </source>
</evidence>
<dbReference type="Proteomes" id="UP000663846">
    <property type="component" value="Unassembled WGS sequence"/>
</dbReference>
<reference evidence="2" key="1">
    <citation type="submission" date="2021-01" db="EMBL/GenBank/DDBJ databases">
        <authorList>
            <person name="Kaushik A."/>
        </authorList>
    </citation>
    <scope>NUCLEOTIDE SEQUENCE</scope>
    <source>
        <strain evidence="2">AG1-1C</strain>
    </source>
</reference>
<organism evidence="2 3">
    <name type="scientific">Rhizoctonia solani</name>
    <dbReference type="NCBI Taxonomy" id="456999"/>
    <lineage>
        <taxon>Eukaryota</taxon>
        <taxon>Fungi</taxon>
        <taxon>Dikarya</taxon>
        <taxon>Basidiomycota</taxon>
        <taxon>Agaricomycotina</taxon>
        <taxon>Agaricomycetes</taxon>
        <taxon>Cantharellales</taxon>
        <taxon>Ceratobasidiaceae</taxon>
        <taxon>Rhizoctonia</taxon>
    </lineage>
</organism>
<keyword evidence="1" id="KW-0472">Membrane</keyword>
<dbReference type="AlphaFoldDB" id="A0A8H3GUW4"/>
<feature type="transmembrane region" description="Helical" evidence="1">
    <location>
        <begin position="46"/>
        <end position="65"/>
    </location>
</feature>
<feature type="transmembrane region" description="Helical" evidence="1">
    <location>
        <begin position="12"/>
        <end position="34"/>
    </location>
</feature>
<evidence type="ECO:0000256" key="1">
    <source>
        <dbReference type="SAM" id="Phobius"/>
    </source>
</evidence>
<sequence length="161" mass="18072">MEVSYDGTLGAVYVGIVAASCLYGVVSLQLYTYWSRYKDDGIFRRVYILVLWILDTLKLACATATGYDLLITQFSAVGLAFRGTWAGFLVFGLTTVTTFMVQLFFAYRAWYFSKKAGAVWANPTTMRLMAALIVSNFRLININPISVRNGNDCPFMDVLDF</sequence>
<proteinExistence type="predicted"/>
<dbReference type="EMBL" id="CAJMWS010000890">
    <property type="protein sequence ID" value="CAE6467606.1"/>
    <property type="molecule type" value="Genomic_DNA"/>
</dbReference>
<name>A0A8H3GUW4_9AGAM</name>
<keyword evidence="1" id="KW-1133">Transmembrane helix</keyword>
<protein>
    <submittedName>
        <fullName evidence="2">Uncharacterized protein</fullName>
    </submittedName>
</protein>
<evidence type="ECO:0000313" key="3">
    <source>
        <dbReference type="Proteomes" id="UP000663846"/>
    </source>
</evidence>